<dbReference type="PANTHER" id="PTHR13806">
    <property type="entry name" value="FLOTILLIN-RELATED"/>
    <property type="match status" value="1"/>
</dbReference>
<dbReference type="Pfam" id="PF01145">
    <property type="entry name" value="Band_7"/>
    <property type="match status" value="1"/>
</dbReference>
<dbReference type="GO" id="GO:0002020">
    <property type="term" value="F:protease binding"/>
    <property type="evidence" value="ECO:0007669"/>
    <property type="project" value="TreeGrafter"/>
</dbReference>
<evidence type="ECO:0000256" key="4">
    <source>
        <dbReference type="ARBA" id="ARBA00025835"/>
    </source>
</evidence>
<dbReference type="GO" id="GO:0072659">
    <property type="term" value="P:protein localization to plasma membrane"/>
    <property type="evidence" value="ECO:0007669"/>
    <property type="project" value="TreeGrafter"/>
</dbReference>
<comment type="subcellular location">
    <subcellularLocation>
        <location evidence="5">Membrane</location>
    </subcellularLocation>
    <subcellularLocation>
        <location evidence="5">Endosome</location>
    </subcellularLocation>
</comment>
<dbReference type="SMART" id="SM00244">
    <property type="entry name" value="PHB"/>
    <property type="match status" value="1"/>
</dbReference>
<dbReference type="CDD" id="cd03399">
    <property type="entry name" value="SPFH_flotillin"/>
    <property type="match status" value="1"/>
</dbReference>
<gene>
    <name evidence="7" type="primary">DHRS13</name>
</gene>
<keyword evidence="3 5" id="KW-0472">Membrane</keyword>
<reference evidence="7" key="2">
    <citation type="submission" date="2025-08" db="UniProtKB">
        <authorList>
            <consortium name="Ensembl"/>
        </authorList>
    </citation>
    <scope>IDENTIFICATION</scope>
</reference>
<dbReference type="Ensembl" id="ENSSSUT00005036439.1">
    <property type="protein sequence ID" value="ENSSSUP00005031945.1"/>
    <property type="gene ID" value="ENSSSUG00005020481.1"/>
</dbReference>
<dbReference type="Pfam" id="PF15975">
    <property type="entry name" value="Flot"/>
    <property type="match status" value="1"/>
</dbReference>
<dbReference type="PANTHER" id="PTHR13806:SF46">
    <property type="entry name" value="FLOTILLIN-1-RELATED"/>
    <property type="match status" value="1"/>
</dbReference>
<feature type="domain" description="Band 7" evidence="6">
    <location>
        <begin position="155"/>
        <end position="365"/>
    </location>
</feature>
<accession>A0A673VES9</accession>
<evidence type="ECO:0000256" key="3">
    <source>
        <dbReference type="ARBA" id="ARBA00023136"/>
    </source>
</evidence>
<dbReference type="InterPro" id="IPR031905">
    <property type="entry name" value="Flotillin_C"/>
</dbReference>
<comment type="subunit">
    <text evidence="4">Heterooligomeric complex of flotillin-1 and flotillin-2 and caveolin-1 and caveolin-2. Interacts with ECPAS.</text>
</comment>
<dbReference type="FunFam" id="3.30.479.30:FF:000003">
    <property type="entry name" value="Flotillin 2"/>
    <property type="match status" value="1"/>
</dbReference>
<evidence type="ECO:0000256" key="5">
    <source>
        <dbReference type="RuleBase" id="RU366054"/>
    </source>
</evidence>
<dbReference type="InterPro" id="IPR036013">
    <property type="entry name" value="Band_7/SPFH_dom_sf"/>
</dbReference>
<dbReference type="InterPro" id="IPR001107">
    <property type="entry name" value="Band_7"/>
</dbReference>
<dbReference type="GO" id="GO:0045661">
    <property type="term" value="P:regulation of myoblast differentiation"/>
    <property type="evidence" value="ECO:0007669"/>
    <property type="project" value="TreeGrafter"/>
</dbReference>
<reference evidence="7" key="3">
    <citation type="submission" date="2025-09" db="UniProtKB">
        <authorList>
            <consortium name="Ensembl"/>
        </authorList>
    </citation>
    <scope>IDENTIFICATION</scope>
</reference>
<evidence type="ECO:0000313" key="8">
    <source>
        <dbReference type="Proteomes" id="UP000472268"/>
    </source>
</evidence>
<dbReference type="InterPro" id="IPR027705">
    <property type="entry name" value="Flotillin_fam"/>
</dbReference>
<keyword evidence="2" id="KW-0967">Endosome</keyword>
<evidence type="ECO:0000313" key="7">
    <source>
        <dbReference type="Ensembl" id="ENSSSUP00005031945.1"/>
    </source>
</evidence>
<dbReference type="GO" id="GO:0005768">
    <property type="term" value="C:endosome"/>
    <property type="evidence" value="ECO:0007669"/>
    <property type="project" value="UniProtKB-SubCell"/>
</dbReference>
<proteinExistence type="inferred from homology"/>
<protein>
    <recommendedName>
        <fullName evidence="5">Flotillin</fullName>
    </recommendedName>
</protein>
<evidence type="ECO:0000259" key="6">
    <source>
        <dbReference type="SMART" id="SM00244"/>
    </source>
</evidence>
<evidence type="ECO:0000256" key="1">
    <source>
        <dbReference type="ARBA" id="ARBA00007161"/>
    </source>
</evidence>
<name>A0A673VES9_SURSU</name>
<dbReference type="SUPFAM" id="SSF117892">
    <property type="entry name" value="Band 7/SPFH domain"/>
    <property type="match status" value="1"/>
</dbReference>
<comment type="similarity">
    <text evidence="1 5">Belongs to the band 7/mec-2 family. Flotillin subfamily.</text>
</comment>
<keyword evidence="8" id="KW-1185">Reference proteome</keyword>
<sequence>MGPGKPSVLTAALARLPRPPPLHFRRGCDRGGARAAAGGGGIGWARPAVRAVLSRSLRSPLAVRATGAMGNCHTVGPNEALVVSGGCCGSDYKQYVFGGWAWAWWCISDTQRLSLEVMTILCRCENIETSEGVPLFVTGVAQVKIMTEKELLAVACEQFLGKNVQDIKNVVLQTLEGHLRSILGTLTVEQIYQDRDQFAKLVREVAAPDVGRMGIEILSFTIKDVYDKVDYLSSLGKTQTAVVQRDADIGVAEAERDAGIRTAEAQLAYELQGAREQQKIRQEEIEIEIVQRKKQIAVEAQEILRTDKELIATVRRPAEAEAHRIQQIAEGEKVKQVLLAQAEAEKIRKIGEAEAAVIEAMGKAEAERMKLKAEAYQKYGDAAKMALVLEALPQIAAKIAAPLTKVDEIVVLSGDNSKVTSEVNRLLAELPASVHALTGVDLSKVPLIKKATGVQV</sequence>
<dbReference type="AlphaFoldDB" id="A0A673VES9"/>
<evidence type="ECO:0000256" key="2">
    <source>
        <dbReference type="ARBA" id="ARBA00022753"/>
    </source>
</evidence>
<organism evidence="7 8">
    <name type="scientific">Suricata suricatta</name>
    <name type="common">Meerkat</name>
    <dbReference type="NCBI Taxonomy" id="37032"/>
    <lineage>
        <taxon>Eukaryota</taxon>
        <taxon>Metazoa</taxon>
        <taxon>Chordata</taxon>
        <taxon>Craniata</taxon>
        <taxon>Vertebrata</taxon>
        <taxon>Euteleostomi</taxon>
        <taxon>Mammalia</taxon>
        <taxon>Eutheria</taxon>
        <taxon>Laurasiatheria</taxon>
        <taxon>Carnivora</taxon>
        <taxon>Feliformia</taxon>
        <taxon>Herpestidae</taxon>
        <taxon>Suricata</taxon>
    </lineage>
</organism>
<dbReference type="Proteomes" id="UP000472268">
    <property type="component" value="Chromosome 17"/>
</dbReference>
<dbReference type="Gene3D" id="3.30.479.30">
    <property type="entry name" value="Band 7 domain"/>
    <property type="match status" value="1"/>
</dbReference>
<dbReference type="GO" id="GO:0016600">
    <property type="term" value="C:flotillin complex"/>
    <property type="evidence" value="ECO:0007669"/>
    <property type="project" value="TreeGrafter"/>
</dbReference>
<reference evidence="7 8" key="1">
    <citation type="submission" date="2019-05" db="EMBL/GenBank/DDBJ databases">
        <title>A Chromosome-scale Meerkat (S. suricatta) Genome Assembly.</title>
        <authorList>
            <person name="Dudchenko O."/>
            <person name="Lieberman Aiden E."/>
            <person name="Tung J."/>
            <person name="Barreiro L.B."/>
            <person name="Clutton-Brock T.H."/>
        </authorList>
    </citation>
    <scope>NUCLEOTIDE SEQUENCE [LARGE SCALE GENOMIC DNA]</scope>
</reference>